<feature type="signal peptide" evidence="1">
    <location>
        <begin position="1"/>
        <end position="26"/>
    </location>
</feature>
<evidence type="ECO:0000313" key="3">
    <source>
        <dbReference type="Proteomes" id="UP001058003"/>
    </source>
</evidence>
<gene>
    <name evidence="2" type="ORF">Daura_19325</name>
</gene>
<organism evidence="2 3">
    <name type="scientific">Dactylosporangium aurantiacum</name>
    <dbReference type="NCBI Taxonomy" id="35754"/>
    <lineage>
        <taxon>Bacteria</taxon>
        <taxon>Bacillati</taxon>
        <taxon>Actinomycetota</taxon>
        <taxon>Actinomycetes</taxon>
        <taxon>Micromonosporales</taxon>
        <taxon>Micromonosporaceae</taxon>
        <taxon>Dactylosporangium</taxon>
    </lineage>
</organism>
<proteinExistence type="predicted"/>
<evidence type="ECO:0000313" key="2">
    <source>
        <dbReference type="EMBL" id="UWZ58127.1"/>
    </source>
</evidence>
<name>A0A9Q9IL25_9ACTN</name>
<dbReference type="Proteomes" id="UP001058003">
    <property type="component" value="Chromosome"/>
</dbReference>
<keyword evidence="1" id="KW-0732">Signal</keyword>
<dbReference type="EMBL" id="CP073767">
    <property type="protein sequence ID" value="UWZ58127.1"/>
    <property type="molecule type" value="Genomic_DNA"/>
</dbReference>
<dbReference type="AlphaFoldDB" id="A0A9Q9IL25"/>
<dbReference type="Gene3D" id="2.60.40.10">
    <property type="entry name" value="Immunoglobulins"/>
    <property type="match status" value="1"/>
</dbReference>
<feature type="chain" id="PRO_5040502945" description="Secreted protein" evidence="1">
    <location>
        <begin position="27"/>
        <end position="183"/>
    </location>
</feature>
<accession>A0A9Q9IL25</accession>
<dbReference type="KEGG" id="daur:Daura_19325"/>
<keyword evidence="3" id="KW-1185">Reference proteome</keyword>
<reference evidence="2" key="1">
    <citation type="submission" date="2021-04" db="EMBL/GenBank/DDBJ databases">
        <title>Dactylosporangium aurantiacum NRRL B-8018 full assembly.</title>
        <authorList>
            <person name="Hartkoorn R.C."/>
            <person name="Beaudoing E."/>
            <person name="Hot D."/>
        </authorList>
    </citation>
    <scope>NUCLEOTIDE SEQUENCE</scope>
    <source>
        <strain evidence="2">NRRL B-8018</strain>
    </source>
</reference>
<dbReference type="InterPro" id="IPR013783">
    <property type="entry name" value="Ig-like_fold"/>
</dbReference>
<sequence length="183" mass="20312">MRWLRYLLTACLALTGTFAPSGPASAARCTVDCYRYWADITLEAFSNPTPVFPGGIHYVTVRAHNTGWRTGGDSPPRPWFGPTAGTVFVEFAPDSPQEYPEFYEPVPWPRVYLTALSAGTAPRNATCYGPGIPTGSYGECTVAFRAPFAPGFYTFTLWTASHFDEYDTTNNRISFTFEVRYLA</sequence>
<protein>
    <recommendedName>
        <fullName evidence="4">Secreted protein</fullName>
    </recommendedName>
</protein>
<dbReference type="RefSeq" id="WP_033367094.1">
    <property type="nucleotide sequence ID" value="NZ_CP073767.1"/>
</dbReference>
<evidence type="ECO:0000256" key="1">
    <source>
        <dbReference type="SAM" id="SignalP"/>
    </source>
</evidence>
<dbReference type="GO" id="GO:0005975">
    <property type="term" value="P:carbohydrate metabolic process"/>
    <property type="evidence" value="ECO:0007669"/>
    <property type="project" value="UniProtKB-ARBA"/>
</dbReference>
<evidence type="ECO:0008006" key="4">
    <source>
        <dbReference type="Google" id="ProtNLM"/>
    </source>
</evidence>